<reference evidence="2 3" key="1">
    <citation type="submission" date="2016-10" db="EMBL/GenBank/DDBJ databases">
        <authorList>
            <person name="de Groot N.N."/>
        </authorList>
    </citation>
    <scope>NUCLEOTIDE SEQUENCE [LARGE SCALE GENOMIC DNA]</scope>
    <source>
        <strain evidence="2 3">DSM 16077</strain>
    </source>
</reference>
<keyword evidence="1" id="KW-1133">Transmembrane helix</keyword>
<proteinExistence type="predicted"/>
<dbReference type="STRING" id="144026.SAMN04488568_103187"/>
<accession>A0A1G9PCL9</accession>
<keyword evidence="3" id="KW-1185">Reference proteome</keyword>
<feature type="transmembrane region" description="Helical" evidence="1">
    <location>
        <begin position="101"/>
        <end position="119"/>
    </location>
</feature>
<dbReference type="AlphaFoldDB" id="A0A1G9PCL9"/>
<evidence type="ECO:0000313" key="2">
    <source>
        <dbReference type="EMBL" id="SDL96499.1"/>
    </source>
</evidence>
<dbReference type="EMBL" id="FNHG01000003">
    <property type="protein sequence ID" value="SDL96499.1"/>
    <property type="molecule type" value="Genomic_DNA"/>
</dbReference>
<keyword evidence="1" id="KW-0472">Membrane</keyword>
<keyword evidence="1" id="KW-0812">Transmembrane</keyword>
<evidence type="ECO:0000256" key="1">
    <source>
        <dbReference type="SAM" id="Phobius"/>
    </source>
</evidence>
<sequence length="184" mass="20455">MKDDEMTSTRTADATGLIRTDAMAMGVWERLTRNFTTLRLILFAGFSRRSLHHFGNDQLTPLTQASHWKIGLGLLGGLDDAQIDFLKTYAELNAGKVDRTFRAYALLMVTLPVGATIGINEIDPEIWTRLGFSQIDSVIVILGVWAIAVGVLMAAAWRARDLADLLIFEQARRVLVRAHRTSQA</sequence>
<evidence type="ECO:0000313" key="3">
    <source>
        <dbReference type="Proteomes" id="UP000199759"/>
    </source>
</evidence>
<name>A0A1G9PCL9_9PROT</name>
<protein>
    <submittedName>
        <fullName evidence="2">Uncharacterized protein</fullName>
    </submittedName>
</protein>
<dbReference type="Proteomes" id="UP000199759">
    <property type="component" value="Unassembled WGS sequence"/>
</dbReference>
<dbReference type="RefSeq" id="WP_091767409.1">
    <property type="nucleotide sequence ID" value="NZ_FNHG01000003.1"/>
</dbReference>
<dbReference type="OrthoDB" id="7631718at2"/>
<organism evidence="2 3">
    <name type="scientific">Maricaulis salignorans</name>
    <dbReference type="NCBI Taxonomy" id="144026"/>
    <lineage>
        <taxon>Bacteria</taxon>
        <taxon>Pseudomonadati</taxon>
        <taxon>Pseudomonadota</taxon>
        <taxon>Alphaproteobacteria</taxon>
        <taxon>Maricaulales</taxon>
        <taxon>Maricaulaceae</taxon>
        <taxon>Maricaulis</taxon>
    </lineage>
</organism>
<feature type="transmembrane region" description="Helical" evidence="1">
    <location>
        <begin position="139"/>
        <end position="157"/>
    </location>
</feature>
<gene>
    <name evidence="2" type="ORF">SAMN04488568_103187</name>
</gene>